<dbReference type="InterPro" id="IPR000340">
    <property type="entry name" value="Dual-sp_phosphatase_cat-dom"/>
</dbReference>
<dbReference type="VEuPathDB" id="TriTrypDB:TcIL3000_2_730"/>
<accession>G0UJE4</accession>
<dbReference type="InterPro" id="IPR029021">
    <property type="entry name" value="Prot-tyrosine_phosphatase-like"/>
</dbReference>
<feature type="region of interest" description="Disordered" evidence="1">
    <location>
        <begin position="875"/>
        <end position="938"/>
    </location>
</feature>
<feature type="compositionally biased region" description="Basic and acidic residues" evidence="1">
    <location>
        <begin position="416"/>
        <end position="429"/>
    </location>
</feature>
<feature type="compositionally biased region" description="Polar residues" evidence="1">
    <location>
        <begin position="881"/>
        <end position="893"/>
    </location>
</feature>
<name>G0UJE4_TRYCI</name>
<gene>
    <name evidence="4" type="ORF">TCIL3000_2_730</name>
</gene>
<dbReference type="InterPro" id="IPR000387">
    <property type="entry name" value="Tyr_Pase_dom"/>
</dbReference>
<dbReference type="Gene3D" id="3.90.190.10">
    <property type="entry name" value="Protein tyrosine phosphatase superfamily"/>
    <property type="match status" value="1"/>
</dbReference>
<organism evidence="4">
    <name type="scientific">Trypanosoma congolense (strain IL3000)</name>
    <dbReference type="NCBI Taxonomy" id="1068625"/>
    <lineage>
        <taxon>Eukaryota</taxon>
        <taxon>Discoba</taxon>
        <taxon>Euglenozoa</taxon>
        <taxon>Kinetoplastea</taxon>
        <taxon>Metakinetoplastina</taxon>
        <taxon>Trypanosomatida</taxon>
        <taxon>Trypanosomatidae</taxon>
        <taxon>Trypanosoma</taxon>
        <taxon>Nannomonas</taxon>
    </lineage>
</organism>
<dbReference type="PANTHER" id="PTHR46381">
    <property type="entry name" value="MKPA PROTEIN"/>
    <property type="match status" value="1"/>
</dbReference>
<feature type="region of interest" description="Disordered" evidence="1">
    <location>
        <begin position="365"/>
        <end position="390"/>
    </location>
</feature>
<feature type="region of interest" description="Disordered" evidence="1">
    <location>
        <begin position="413"/>
        <end position="444"/>
    </location>
</feature>
<dbReference type="PANTHER" id="PTHR46381:SF2">
    <property type="entry name" value="MAP KINASE PHOSPHATASE"/>
    <property type="match status" value="1"/>
</dbReference>
<evidence type="ECO:0000259" key="3">
    <source>
        <dbReference type="PROSITE" id="PS50056"/>
    </source>
</evidence>
<dbReference type="CDD" id="cd14498">
    <property type="entry name" value="DSP"/>
    <property type="match status" value="1"/>
</dbReference>
<feature type="region of interest" description="Disordered" evidence="1">
    <location>
        <begin position="104"/>
        <end position="135"/>
    </location>
</feature>
<protein>
    <submittedName>
        <fullName evidence="4">Putative dual specificity protein phosphatase</fullName>
    </submittedName>
</protein>
<dbReference type="InterPro" id="IPR020422">
    <property type="entry name" value="TYR_PHOSPHATASE_DUAL_dom"/>
</dbReference>
<dbReference type="PROSITE" id="PS50054">
    <property type="entry name" value="TYR_PHOSPHATASE_DUAL"/>
    <property type="match status" value="1"/>
</dbReference>
<feature type="compositionally biased region" description="Acidic residues" evidence="1">
    <location>
        <begin position="916"/>
        <end position="931"/>
    </location>
</feature>
<proteinExistence type="predicted"/>
<feature type="compositionally biased region" description="Low complexity" evidence="1">
    <location>
        <begin position="108"/>
        <end position="125"/>
    </location>
</feature>
<evidence type="ECO:0000313" key="4">
    <source>
        <dbReference type="EMBL" id="CCC89497.1"/>
    </source>
</evidence>
<dbReference type="FunFam" id="3.90.190.10:FF:000130">
    <property type="entry name" value="Dual specificity protein phosphatase, putative"/>
    <property type="match status" value="1"/>
</dbReference>
<dbReference type="PROSITE" id="PS50056">
    <property type="entry name" value="TYR_PHOSPHATASE_2"/>
    <property type="match status" value="1"/>
</dbReference>
<dbReference type="EMBL" id="HE575315">
    <property type="protein sequence ID" value="CCC89497.1"/>
    <property type="molecule type" value="Genomic_DNA"/>
</dbReference>
<dbReference type="Pfam" id="PF00782">
    <property type="entry name" value="DSPc"/>
    <property type="match status" value="1"/>
</dbReference>
<dbReference type="AlphaFoldDB" id="G0UJE4"/>
<feature type="domain" description="Tyrosine-protein phosphatase" evidence="2">
    <location>
        <begin position="497"/>
        <end position="639"/>
    </location>
</feature>
<dbReference type="SMART" id="SM00195">
    <property type="entry name" value="DSPc"/>
    <property type="match status" value="1"/>
</dbReference>
<evidence type="ECO:0000259" key="2">
    <source>
        <dbReference type="PROSITE" id="PS50054"/>
    </source>
</evidence>
<evidence type="ECO:0000256" key="1">
    <source>
        <dbReference type="SAM" id="MobiDB-lite"/>
    </source>
</evidence>
<dbReference type="SUPFAM" id="SSF52799">
    <property type="entry name" value="(Phosphotyrosine protein) phosphatases II"/>
    <property type="match status" value="1"/>
</dbReference>
<feature type="compositionally biased region" description="Polar residues" evidence="1">
    <location>
        <begin position="430"/>
        <end position="444"/>
    </location>
</feature>
<sequence length="1051" mass="115747">MGNASCTDVLPFTLDDIILIPKRLSHCPVPEKRLSGAKDHFASFNNNLKAFTFRFRDTALSQGGSAVRFDLSQISALPMDLSQAKIELDDTRTYLLIQVQHSPAAQGPPATSSASVRVSTGSSRGCKSRTPDRSPKDCETLWRWNDVSPSWATVLSDVFTPRGLANPFSTNIGRPPTCGSLPSASSSPFAHGNCACDDGYVYGYSIYILNGVKAHPLLAAAAAMYAGRIEQVLMSNVNALRSLFLNWNPARNTGRGLSVEGREEKLCSLVGDVVAAKRSSRRTSCIGEEYNRNALIRSLCSVRKPATVSSLTKSTSTRGMPRETIPQAKPKRTEVAGLFSFETYQQQKSKGEDLQLPLTRIVSPATPYFGSKQPDGGHNPQKLPPLETTRCWPVPSDSSCALREGTLPITARYPCRKPDLHAPDPERESNSATSSSATPQGSSFVSPRFPVISALYLDGNLREQVAKVAQKDPTAVDVDETRMTEERMQKLKALAPQATEILPWLFVGGELAAGDRAQLKAKGITSIVNTVAFSIGNTHEDIFRYLPLYVSDSPDEPIFSLFPIVNQFIEEARQSGGKTFVHCHQGVSRSCSFVIAYIMWYEGLCYERAYDFVRARRSVCSPNPGFYVTLLLWQDHLTQPLLNKAYAYAPYPDHMVPFSYRSTIIFRSGKAQQEENSDGIHIVDQNVSVIYDMGDNYTLDPRLCYGLLLGDCAARSDAQAPFIKSYFFAGPECDPVVRQHAREEWENFIRYNFYHGSVNTTTNNRGESITYKPLPSVQYPSECLLKVEDVASAVICNVYKGSEKRCSTARALPAKTAHDSRWDDLFLQNNMIENFSKYVAYMKQGARHVSSHKRHRESQQRDSLENVDVVQVESAAMPRGPQTSRLPKQSLSLQGVKATVSGRGGLSESQHKDSEEGSQDLAEDVAEDDNSNDSSPPVCHEMEIYAYPFTDPPVGHIIDVADMEADCAYAIILPGSIPVVGAAGSLPSVHRVFIWIGSQCPVTEEEAVYAYQSSLKRGADLCLSTGALLPNPVEEVVYDGEEPDEFLLALD</sequence>
<feature type="domain" description="Tyrosine specific protein phosphatases" evidence="3">
    <location>
        <begin position="559"/>
        <end position="617"/>
    </location>
</feature>
<reference evidence="4" key="1">
    <citation type="journal article" date="2012" name="Proc. Natl. Acad. Sci. U.S.A.">
        <title>Antigenic diversity is generated by distinct evolutionary mechanisms in African trypanosome species.</title>
        <authorList>
            <person name="Jackson A.P."/>
            <person name="Berry A."/>
            <person name="Aslett M."/>
            <person name="Allison H.C."/>
            <person name="Burton P."/>
            <person name="Vavrova-Anderson J."/>
            <person name="Brown R."/>
            <person name="Browne H."/>
            <person name="Corton N."/>
            <person name="Hauser H."/>
            <person name="Gamble J."/>
            <person name="Gilderthorp R."/>
            <person name="Marcello L."/>
            <person name="McQuillan J."/>
            <person name="Otto T.D."/>
            <person name="Quail M.A."/>
            <person name="Sanders M.J."/>
            <person name="van Tonder A."/>
            <person name="Ginger M.L."/>
            <person name="Field M.C."/>
            <person name="Barry J.D."/>
            <person name="Hertz-Fowler C."/>
            <person name="Berriman M."/>
        </authorList>
    </citation>
    <scope>NUCLEOTIDE SEQUENCE</scope>
    <source>
        <strain evidence="4">IL3000</strain>
    </source>
</reference>